<comment type="caution">
    <text evidence="8">The sequence shown here is derived from an EMBL/GenBank/DDBJ whole genome shotgun (WGS) entry which is preliminary data.</text>
</comment>
<dbReference type="Proteomes" id="UP001626550">
    <property type="component" value="Unassembled WGS sequence"/>
</dbReference>
<dbReference type="Gene3D" id="2.10.110.10">
    <property type="entry name" value="Cysteine Rich Protein"/>
    <property type="match status" value="3"/>
</dbReference>
<dbReference type="PROSITE" id="PS00478">
    <property type="entry name" value="LIM_DOMAIN_1"/>
    <property type="match status" value="1"/>
</dbReference>
<feature type="region of interest" description="Disordered" evidence="6">
    <location>
        <begin position="72"/>
        <end position="161"/>
    </location>
</feature>
<accession>A0ABD2PJ54</accession>
<keyword evidence="1 5" id="KW-0479">Metal-binding</keyword>
<dbReference type="SUPFAM" id="SSF57716">
    <property type="entry name" value="Glucocorticoid receptor-like (DNA-binding domain)"/>
    <property type="match status" value="2"/>
</dbReference>
<evidence type="ECO:0000313" key="9">
    <source>
        <dbReference type="Proteomes" id="UP001626550"/>
    </source>
</evidence>
<evidence type="ECO:0000256" key="4">
    <source>
        <dbReference type="ARBA" id="ARBA00023038"/>
    </source>
</evidence>
<name>A0ABD2PJ54_9PLAT</name>
<proteinExistence type="predicted"/>
<dbReference type="SMART" id="SM00132">
    <property type="entry name" value="LIM"/>
    <property type="match status" value="2"/>
</dbReference>
<feature type="compositionally biased region" description="Polar residues" evidence="6">
    <location>
        <begin position="96"/>
        <end position="105"/>
    </location>
</feature>
<keyword evidence="3 5" id="KW-0862">Zinc</keyword>
<feature type="compositionally biased region" description="Polar residues" evidence="6">
    <location>
        <begin position="190"/>
        <end position="200"/>
    </location>
</feature>
<reference evidence="8 9" key="1">
    <citation type="submission" date="2024-11" db="EMBL/GenBank/DDBJ databases">
        <title>Adaptive evolution of stress response genes in parasites aligns with host niche diversity.</title>
        <authorList>
            <person name="Hahn C."/>
            <person name="Resl P."/>
        </authorList>
    </citation>
    <scope>NUCLEOTIDE SEQUENCE [LARGE SCALE GENOMIC DNA]</scope>
    <source>
        <strain evidence="8">EGGRZ-B1_66</strain>
        <tissue evidence="8">Body</tissue>
    </source>
</reference>
<dbReference type="PROSITE" id="PS50023">
    <property type="entry name" value="LIM_DOMAIN_2"/>
    <property type="match status" value="1"/>
</dbReference>
<gene>
    <name evidence="8" type="ORF">Ciccas_014013</name>
</gene>
<dbReference type="AlphaFoldDB" id="A0ABD2PJ54"/>
<evidence type="ECO:0000259" key="7">
    <source>
        <dbReference type="PROSITE" id="PS50023"/>
    </source>
</evidence>
<feature type="compositionally biased region" description="Low complexity" evidence="6">
    <location>
        <begin position="132"/>
        <end position="145"/>
    </location>
</feature>
<dbReference type="PANTHER" id="PTHR24207:SF2">
    <property type="entry name" value="ZYX102 PROTEIN"/>
    <property type="match status" value="1"/>
</dbReference>
<feature type="domain" description="LIM zinc-binding" evidence="7">
    <location>
        <begin position="309"/>
        <end position="369"/>
    </location>
</feature>
<protein>
    <recommendedName>
        <fullName evidence="7">LIM zinc-binding domain-containing protein</fullName>
    </recommendedName>
</protein>
<feature type="compositionally biased region" description="Polar residues" evidence="6">
    <location>
        <begin position="207"/>
        <end position="226"/>
    </location>
</feature>
<evidence type="ECO:0000256" key="6">
    <source>
        <dbReference type="SAM" id="MobiDB-lite"/>
    </source>
</evidence>
<feature type="region of interest" description="Disordered" evidence="6">
    <location>
        <begin position="190"/>
        <end position="226"/>
    </location>
</feature>
<keyword evidence="9" id="KW-1185">Reference proteome</keyword>
<evidence type="ECO:0000256" key="2">
    <source>
        <dbReference type="ARBA" id="ARBA00022737"/>
    </source>
</evidence>
<dbReference type="EMBL" id="JBJKFK010007273">
    <property type="protein sequence ID" value="KAL3307470.1"/>
    <property type="molecule type" value="Genomic_DNA"/>
</dbReference>
<organism evidence="8 9">
    <name type="scientific">Cichlidogyrus casuarinus</name>
    <dbReference type="NCBI Taxonomy" id="1844966"/>
    <lineage>
        <taxon>Eukaryota</taxon>
        <taxon>Metazoa</taxon>
        <taxon>Spiralia</taxon>
        <taxon>Lophotrochozoa</taxon>
        <taxon>Platyhelminthes</taxon>
        <taxon>Monogenea</taxon>
        <taxon>Monopisthocotylea</taxon>
        <taxon>Dactylogyridea</taxon>
        <taxon>Ancyrocephalidae</taxon>
        <taxon>Cichlidogyrus</taxon>
    </lineage>
</organism>
<evidence type="ECO:0000256" key="3">
    <source>
        <dbReference type="ARBA" id="ARBA00022833"/>
    </source>
</evidence>
<keyword evidence="2" id="KW-0677">Repeat</keyword>
<dbReference type="Pfam" id="PF00412">
    <property type="entry name" value="LIM"/>
    <property type="match status" value="2"/>
</dbReference>
<feature type="compositionally biased region" description="Polar residues" evidence="6">
    <location>
        <begin position="73"/>
        <end position="88"/>
    </location>
</feature>
<evidence type="ECO:0000313" key="8">
    <source>
        <dbReference type="EMBL" id="KAL3307470.1"/>
    </source>
</evidence>
<evidence type="ECO:0000256" key="1">
    <source>
        <dbReference type="ARBA" id="ARBA00022723"/>
    </source>
</evidence>
<dbReference type="InterPro" id="IPR001781">
    <property type="entry name" value="Znf_LIM"/>
</dbReference>
<keyword evidence="4 5" id="KW-0440">LIM domain</keyword>
<evidence type="ECO:0000256" key="5">
    <source>
        <dbReference type="PROSITE-ProRule" id="PRU00125"/>
    </source>
</evidence>
<dbReference type="PANTHER" id="PTHR24207">
    <property type="entry name" value="ZYX102 PROTEIN"/>
    <property type="match status" value="1"/>
</dbReference>
<dbReference type="CDD" id="cd08368">
    <property type="entry name" value="LIM"/>
    <property type="match status" value="1"/>
</dbReference>
<dbReference type="GO" id="GO:0046872">
    <property type="term" value="F:metal ion binding"/>
    <property type="evidence" value="ECO:0007669"/>
    <property type="project" value="UniProtKB-KW"/>
</dbReference>
<sequence>MKASSPGANCSLDSVFNERAGPRMTASFWDRRQYHHPIVPVTSAPHYAQASQLYPLRNSAVQSVDSEPYYQYRPSNYLSNNQSTSPQGRSLARPISPQSRSTSGVSIPVVHLGRTSSTANMEPEPIDHHRSNSASSLPANSNASLQQRRKVSSGSTPTDGEVDQLTHMLLSSMENNRRPVVNNRVGRLQQNYSGSSSSLNMPLHGSGSPNGSAHEANSSMTSSTQNASGSSTCFRCHRPLLPPEGSIFGSPINSAAASNVVSLTGALNAKLHTACFTCYRCGSGLKPDSYYHTLKKLLCLACVRDGALETCHNCKRAIGDKVVRALGMPYHPGCFVCSVCSQRLDTCPFTVDVQGKPHCLADFHRKYAPRCAACGKPITPEQGSQEARRVVVGDANYHLECFGVNSQPVNANQHEPTALTT</sequence>